<dbReference type="PANTHER" id="PTHR10161:SF14">
    <property type="entry name" value="TARTRATE-RESISTANT ACID PHOSPHATASE TYPE 5"/>
    <property type="match status" value="1"/>
</dbReference>
<dbReference type="InterPro" id="IPR004843">
    <property type="entry name" value="Calcineurin-like_PHP"/>
</dbReference>
<reference evidence="7 8" key="1">
    <citation type="submission" date="2020-02" db="EMBL/GenBank/DDBJ databases">
        <title>Balneolaceae bacterium YR4-1, complete genome.</title>
        <authorList>
            <person name="Li Y."/>
            <person name="Wu S."/>
        </authorList>
    </citation>
    <scope>NUCLEOTIDE SEQUENCE [LARGE SCALE GENOMIC DNA]</scope>
    <source>
        <strain evidence="7 8">YR4-1</strain>
    </source>
</reference>
<gene>
    <name evidence="7" type="ORF">G3570_14995</name>
</gene>
<evidence type="ECO:0000256" key="3">
    <source>
        <dbReference type="ARBA" id="ARBA00022801"/>
    </source>
</evidence>
<feature type="domain" description="Calcineurin-like phosphoesterase" evidence="5">
    <location>
        <begin position="46"/>
        <end position="248"/>
    </location>
</feature>
<evidence type="ECO:0000256" key="1">
    <source>
        <dbReference type="ARBA" id="ARBA00004370"/>
    </source>
</evidence>
<keyword evidence="3" id="KW-0378">Hydrolase</keyword>
<protein>
    <submittedName>
        <fullName evidence="7">BamA/TamA family outer membrane protein</fullName>
    </submittedName>
</protein>
<accession>A0A6M1T3B6</accession>
<name>A0A6M1T3B6_9BACT</name>
<dbReference type="Gene3D" id="2.40.160.50">
    <property type="entry name" value="membrane protein fhac: a member of the omp85/tpsb transporter family"/>
    <property type="match status" value="1"/>
</dbReference>
<keyword evidence="2" id="KW-0732">Signal</keyword>
<evidence type="ECO:0000256" key="2">
    <source>
        <dbReference type="ARBA" id="ARBA00022729"/>
    </source>
</evidence>
<keyword evidence="4" id="KW-0472">Membrane</keyword>
<evidence type="ECO:0000313" key="7">
    <source>
        <dbReference type="EMBL" id="NGP77954.1"/>
    </source>
</evidence>
<sequence length="1242" mass="141876">MKKLTLLILGLPLIWIGCSTPNYYISEEQLQEERPERPASDDLVYKIFLIGDTGAPARHSMEPSFALLNEMLNKAGSQSAVIFLGDNIYPSGLPDSTHPGRRLAENILNRQLSILDGFEGRMIFIPGNHDWLSGGAEGLNRQKEYIEKYLNREDVFLPEGGFPGPVEVELMDKDDHPDLREDIRLIILDTQWWLQKDNKPFGETGEYMLNDAGDFLRELQNTLLERRNDHVMVLGHHPLFSNASHGGYFPLKTHLLPPVFGSLYVGYRKFFGYPQDIAHPRYGLLKEELLGLFNGHQDLIYASGHDHGLQYFKKERKNERQHYLVSGGGTDADFVAKGREADFAAQSTGFATVSYYADGSSWLEFWQPVHDNNEGKMLFQTRMGIPYADPFANREEPATKEEMPDLKDSTLTMAANPEYDKMGWFGRLIAGEHNRGIWNIPVEAPVFDVGSVKGGLKPTEVGGTGQTTNLRLESEDGHDYVLRSIDKEAGRIWEDELKDTFAHDIAQDQFSIIHPYAPFILPDLSDAVGVFHTNPELYYVPDDSRLGEYADLMAGEFALFEERPDGDMSEVESMGYSEEVLGSRQMLLKVDADIDHHVDQQAFARARLFDLLIADWDRHADQWRWGAFEPEDEKGKIYKPIPRDRDMAFMRMNGILPTIGKLNLFYQYQGFSRRYGNLKGLTLNSLGLTRRFTNQMTKDDWLALADSMQDSLTDEIIEEAVRRWPPAVYESNGIYTIEVLKTRRDQLKEVAADYFELISTAVDVVGSEKHEWFYADRISPSETRVRVEKRTREGVYRELVYDRVFNNEETEEIRLYGLSGLDHFEVSGNYDNGIKLRIIGGPGSDTFIDSTRVNRRSRARIYDTDIGNDWLVRGSVIDRRSSDPRVHEYRYATNYHYSRTDPLLFFGSNTDDGLFMGGGFTYKQYAFRKGPEAHKHMFKGNYAPASRAFNLKYNGEFKQVFGDWNFTLDVSVLSPNNIRNYFGLGNDTENTEDNEEYYRARFSEYRVAPGLMRTLRTGITLVIRPTFEVTNYKEQEGRFITQPQAGIDENTFEDQWFGGLEVELNLKSIDDALNPKQGFAWQNRADINFGLENTSATFSKLQSDLSFYYSPVLSPQVTIATRIGGAHNIGDFPFFHSNTLGTRHNLRGYINTRFAGRSSLYNNLELRTKLFDMYNYIFGGEAGALGFLDTGRVWTDGEDSDTWHRGYGGGLWFSVYKKAIINVTVGFSEEGYYYTAGAGFYF</sequence>
<keyword evidence="8" id="KW-1185">Reference proteome</keyword>
<dbReference type="Pfam" id="PF01103">
    <property type="entry name" value="Omp85"/>
    <property type="match status" value="1"/>
</dbReference>
<dbReference type="GO" id="GO:0019867">
    <property type="term" value="C:outer membrane"/>
    <property type="evidence" value="ECO:0007669"/>
    <property type="project" value="InterPro"/>
</dbReference>
<comment type="subcellular location">
    <subcellularLocation>
        <location evidence="1">Membrane</location>
    </subcellularLocation>
</comment>
<evidence type="ECO:0000259" key="5">
    <source>
        <dbReference type="Pfam" id="PF00149"/>
    </source>
</evidence>
<dbReference type="InterPro" id="IPR029052">
    <property type="entry name" value="Metallo-depent_PP-like"/>
</dbReference>
<dbReference type="EMBL" id="JAALLT010000004">
    <property type="protein sequence ID" value="NGP77954.1"/>
    <property type="molecule type" value="Genomic_DNA"/>
</dbReference>
<proteinExistence type="predicted"/>
<organism evidence="7 8">
    <name type="scientific">Halalkalibaculum roseum</name>
    <dbReference type="NCBI Taxonomy" id="2709311"/>
    <lineage>
        <taxon>Bacteria</taxon>
        <taxon>Pseudomonadati</taxon>
        <taxon>Balneolota</taxon>
        <taxon>Balneolia</taxon>
        <taxon>Balneolales</taxon>
        <taxon>Balneolaceae</taxon>
        <taxon>Halalkalibaculum</taxon>
    </lineage>
</organism>
<dbReference type="InterPro" id="IPR000184">
    <property type="entry name" value="Bac_surfAg_D15"/>
</dbReference>
<dbReference type="RefSeq" id="WP_165143646.1">
    <property type="nucleotide sequence ID" value="NZ_JAALLT010000004.1"/>
</dbReference>
<evidence type="ECO:0000259" key="6">
    <source>
        <dbReference type="Pfam" id="PF01103"/>
    </source>
</evidence>
<comment type="caution">
    <text evidence="7">The sequence shown here is derived from an EMBL/GenBank/DDBJ whole genome shotgun (WGS) entry which is preliminary data.</text>
</comment>
<dbReference type="AlphaFoldDB" id="A0A6M1T3B6"/>
<dbReference type="GO" id="GO:0016787">
    <property type="term" value="F:hydrolase activity"/>
    <property type="evidence" value="ECO:0007669"/>
    <property type="project" value="UniProtKB-KW"/>
</dbReference>
<dbReference type="Proteomes" id="UP000473278">
    <property type="component" value="Unassembled WGS sequence"/>
</dbReference>
<feature type="domain" description="Bacterial surface antigen (D15)" evidence="6">
    <location>
        <begin position="986"/>
        <end position="1205"/>
    </location>
</feature>
<dbReference type="PROSITE" id="PS51257">
    <property type="entry name" value="PROKAR_LIPOPROTEIN"/>
    <property type="match status" value="1"/>
</dbReference>
<evidence type="ECO:0000256" key="4">
    <source>
        <dbReference type="ARBA" id="ARBA00023136"/>
    </source>
</evidence>
<dbReference type="Gene3D" id="3.60.21.10">
    <property type="match status" value="1"/>
</dbReference>
<dbReference type="SUPFAM" id="SSF56300">
    <property type="entry name" value="Metallo-dependent phosphatases"/>
    <property type="match status" value="1"/>
</dbReference>
<dbReference type="InterPro" id="IPR051558">
    <property type="entry name" value="Metallophosphoesterase_PAP"/>
</dbReference>
<dbReference type="Pfam" id="PF00149">
    <property type="entry name" value="Metallophos"/>
    <property type="match status" value="1"/>
</dbReference>
<evidence type="ECO:0000313" key="8">
    <source>
        <dbReference type="Proteomes" id="UP000473278"/>
    </source>
</evidence>
<dbReference type="PANTHER" id="PTHR10161">
    <property type="entry name" value="TARTRATE-RESISTANT ACID PHOSPHATASE TYPE 5"/>
    <property type="match status" value="1"/>
</dbReference>